<sequence>MATNYKYSKELMVMGRPTFHVIKTKISNICTETICRPLTDTSYYGINGGFFESSNYNNIPTGSRSICVDITEKNVNLTVKGKKFAKNYNYNGTSSKSISRKTAVIYTSSGKKKIASMYAKQSKDIISKYPTYTQIIGGTDYSSDSWGGIAYNIPTNRTVLAWDNTYVYLIVTEIQQSIPSLKNYIKALGLNPTNSIVLDGSGSTSMQCKEFTKKGKERYIFNMIRLINKN</sequence>
<organism evidence="1 2">
    <name type="scientific">Gottfriedia luciferensis</name>
    <dbReference type="NCBI Taxonomy" id="178774"/>
    <lineage>
        <taxon>Bacteria</taxon>
        <taxon>Bacillati</taxon>
        <taxon>Bacillota</taxon>
        <taxon>Bacilli</taxon>
        <taxon>Bacillales</taxon>
        <taxon>Bacillaceae</taxon>
        <taxon>Gottfriedia</taxon>
    </lineage>
</organism>
<protein>
    <recommendedName>
        <fullName evidence="3">Phosphodiester glycosidase domain-containing protein</fullName>
    </recommendedName>
</protein>
<proteinExistence type="predicted"/>
<reference evidence="1 2" key="1">
    <citation type="submission" date="2016-07" db="EMBL/GenBank/DDBJ databases">
        <authorList>
            <person name="Townsley L."/>
            <person name="Shank E.A."/>
        </authorList>
    </citation>
    <scope>NUCLEOTIDE SEQUENCE [LARGE SCALE GENOMIC DNA]</scope>
    <source>
        <strain evidence="1 2">CH01</strain>
    </source>
</reference>
<dbReference type="EMBL" id="MDKC01000023">
    <property type="protein sequence ID" value="ODG91544.1"/>
    <property type="molecule type" value="Genomic_DNA"/>
</dbReference>
<dbReference type="Proteomes" id="UP000094580">
    <property type="component" value="Unassembled WGS sequence"/>
</dbReference>
<comment type="caution">
    <text evidence="1">The sequence shown here is derived from an EMBL/GenBank/DDBJ whole genome shotgun (WGS) entry which is preliminary data.</text>
</comment>
<evidence type="ECO:0008006" key="3">
    <source>
        <dbReference type="Google" id="ProtNLM"/>
    </source>
</evidence>
<evidence type="ECO:0000313" key="1">
    <source>
        <dbReference type="EMBL" id="ODG91544.1"/>
    </source>
</evidence>
<evidence type="ECO:0000313" key="2">
    <source>
        <dbReference type="Proteomes" id="UP000094580"/>
    </source>
</evidence>
<accession>A0ABX2ZSU3</accession>
<name>A0ABX2ZSU3_9BACI</name>
<keyword evidence="2" id="KW-1185">Reference proteome</keyword>
<dbReference type="RefSeq" id="WP_069034304.1">
    <property type="nucleotide sequence ID" value="NZ_MDKC01000023.1"/>
</dbReference>
<gene>
    <name evidence="1" type="ORF">BED47_07785</name>
</gene>